<comment type="caution">
    <text evidence="9">The sequence shown here is derived from an EMBL/GenBank/DDBJ whole genome shotgun (WGS) entry which is preliminary data.</text>
</comment>
<protein>
    <recommendedName>
        <fullName evidence="7">Pectinesterase</fullName>
        <ecNumber evidence="7">3.1.1.11</ecNumber>
    </recommendedName>
</protein>
<feature type="domain" description="Pectinesterase inhibitor" evidence="8">
    <location>
        <begin position="50"/>
        <end position="213"/>
    </location>
</feature>
<organism evidence="9 10">
    <name type="scientific">Rhynchospora pubera</name>
    <dbReference type="NCBI Taxonomy" id="906938"/>
    <lineage>
        <taxon>Eukaryota</taxon>
        <taxon>Viridiplantae</taxon>
        <taxon>Streptophyta</taxon>
        <taxon>Embryophyta</taxon>
        <taxon>Tracheophyta</taxon>
        <taxon>Spermatophyta</taxon>
        <taxon>Magnoliopsida</taxon>
        <taxon>Liliopsida</taxon>
        <taxon>Poales</taxon>
        <taxon>Cyperaceae</taxon>
        <taxon>Cyperoideae</taxon>
        <taxon>Rhynchosporeae</taxon>
        <taxon>Rhynchospora</taxon>
    </lineage>
</organism>
<evidence type="ECO:0000256" key="7">
    <source>
        <dbReference type="RuleBase" id="RU000589"/>
    </source>
</evidence>
<dbReference type="SUPFAM" id="SSF51126">
    <property type="entry name" value="Pectin lyase-like"/>
    <property type="match status" value="1"/>
</dbReference>
<reference evidence="9" key="1">
    <citation type="submission" date="2022-08" db="EMBL/GenBank/DDBJ databases">
        <authorList>
            <person name="Marques A."/>
        </authorList>
    </citation>
    <scope>NUCLEOTIDE SEQUENCE</scope>
    <source>
        <strain evidence="9">RhyPub2mFocal</strain>
        <tissue evidence="9">Leaves</tissue>
    </source>
</reference>
<evidence type="ECO:0000256" key="4">
    <source>
        <dbReference type="ARBA" id="ARBA00022801"/>
    </source>
</evidence>
<sequence length="577" mass="63193">MAKTMVVGLTASVLVGILCASALITLVHSTKIHHRRHNLHSSIHHTTSKARRTKGNSLCATALHKESCELMLSKLAPKPSKDHAGLEASCVEASQSEIFTKFIDVKITELEKAVKLSADVANGTVGDRTAAAKADCRKLLMGALQYARAAYAHARDKDLKGLTAEAENIQHMLTASMTYMYTCVDSFEDTTLNAEMEGILSNATVMGSNALGVINTISSTTAKTKTLQPTSMKLMVYDADQQGYPTWLSSRDRKLVQEDSPKPDAVVAKDGSGQFKTINDALEKIPVNHTGRYVIYLKAGVYDEIVKVPRETKNLYMYGDGADKSVVTGKLSNVETQVTTRLTATFTIEGQNFTAKSIGFKNSAGAVNHQAVALRISGDFGAFFKCSFDGFQDTLYTHTGRQFFRECNVSGTIDFIFGNSAVVFQNCLITCNRPLDNQQNTITAHGRTDPNMKTGVVLQNCRIVADKGLVPDKEKLPSYLGRPWKMYSRAVVMESFIDDYIHPEGWYPWNGDFALKTLYFAEYGNTGPGANTTGRVKWPTFHVITKADATQFTAGPFINANEWLASTGVPNYLGFKA</sequence>
<evidence type="ECO:0000256" key="3">
    <source>
        <dbReference type="ARBA" id="ARBA00007786"/>
    </source>
</evidence>
<dbReference type="EC" id="3.1.1.11" evidence="7"/>
<dbReference type="SMART" id="SM00856">
    <property type="entry name" value="PMEI"/>
    <property type="match status" value="1"/>
</dbReference>
<comment type="similarity">
    <text evidence="2">In the N-terminal section; belongs to the PMEI family.</text>
</comment>
<dbReference type="GO" id="GO:0045490">
    <property type="term" value="P:pectin catabolic process"/>
    <property type="evidence" value="ECO:0007669"/>
    <property type="project" value="UniProtKB-UniRule"/>
</dbReference>
<comment type="pathway">
    <text evidence="1 7">Glycan metabolism; pectin degradation; 2-dehydro-3-deoxy-D-gluconate from pectin: step 1/5.</text>
</comment>
<name>A0AAV8DPX4_9POAL</name>
<comment type="similarity">
    <text evidence="3">In the C-terminal section; belongs to the pectinesterase family.</text>
</comment>
<evidence type="ECO:0000256" key="2">
    <source>
        <dbReference type="ARBA" id="ARBA00006027"/>
    </source>
</evidence>
<dbReference type="InterPro" id="IPR035513">
    <property type="entry name" value="Invertase/methylesterase_inhib"/>
</dbReference>
<proteinExistence type="inferred from homology"/>
<dbReference type="Pfam" id="PF04043">
    <property type="entry name" value="PMEI"/>
    <property type="match status" value="1"/>
</dbReference>
<dbReference type="InterPro" id="IPR006501">
    <property type="entry name" value="Pectinesterase_inhib_dom"/>
</dbReference>
<dbReference type="InterPro" id="IPR000070">
    <property type="entry name" value="Pectinesterase_cat"/>
</dbReference>
<dbReference type="SUPFAM" id="SSF101148">
    <property type="entry name" value="Plant invertase/pectin methylesterase inhibitor"/>
    <property type="match status" value="1"/>
</dbReference>
<dbReference type="Gene3D" id="1.20.140.40">
    <property type="entry name" value="Invertase/pectin methylesterase inhibitor family protein"/>
    <property type="match status" value="1"/>
</dbReference>
<keyword evidence="10" id="KW-1185">Reference proteome</keyword>
<evidence type="ECO:0000313" key="9">
    <source>
        <dbReference type="EMBL" id="KAJ4768287.1"/>
    </source>
</evidence>
<dbReference type="InterPro" id="IPR012334">
    <property type="entry name" value="Pectin_lyas_fold"/>
</dbReference>
<evidence type="ECO:0000256" key="1">
    <source>
        <dbReference type="ARBA" id="ARBA00005184"/>
    </source>
</evidence>
<feature type="active site" evidence="6">
    <location>
        <position position="414"/>
    </location>
</feature>
<dbReference type="GO" id="GO:0042545">
    <property type="term" value="P:cell wall modification"/>
    <property type="evidence" value="ECO:0007669"/>
    <property type="project" value="UniProtKB-UniRule"/>
</dbReference>
<dbReference type="InterPro" id="IPR011050">
    <property type="entry name" value="Pectin_lyase_fold/virulence"/>
</dbReference>
<dbReference type="Pfam" id="PF01095">
    <property type="entry name" value="Pectinesterase"/>
    <property type="match status" value="1"/>
</dbReference>
<comment type="catalytic activity">
    <reaction evidence="7">
        <text>[(1-&gt;4)-alpha-D-galacturonosyl methyl ester](n) + n H2O = [(1-&gt;4)-alpha-D-galacturonosyl](n) + n methanol + n H(+)</text>
        <dbReference type="Rhea" id="RHEA:22380"/>
        <dbReference type="Rhea" id="RHEA-COMP:14570"/>
        <dbReference type="Rhea" id="RHEA-COMP:14573"/>
        <dbReference type="ChEBI" id="CHEBI:15377"/>
        <dbReference type="ChEBI" id="CHEBI:15378"/>
        <dbReference type="ChEBI" id="CHEBI:17790"/>
        <dbReference type="ChEBI" id="CHEBI:140522"/>
        <dbReference type="ChEBI" id="CHEBI:140523"/>
        <dbReference type="EC" id="3.1.1.11"/>
    </reaction>
</comment>
<keyword evidence="4 7" id="KW-0378">Hydrolase</keyword>
<evidence type="ECO:0000256" key="5">
    <source>
        <dbReference type="ARBA" id="ARBA00023085"/>
    </source>
</evidence>
<dbReference type="AlphaFoldDB" id="A0AAV8DPX4"/>
<dbReference type="PANTHER" id="PTHR31707">
    <property type="entry name" value="PECTINESTERASE"/>
    <property type="match status" value="1"/>
</dbReference>
<dbReference type="PROSITE" id="PS00503">
    <property type="entry name" value="PECTINESTERASE_2"/>
    <property type="match status" value="1"/>
</dbReference>
<dbReference type="FunFam" id="2.160.20.10:FF:000001">
    <property type="entry name" value="Pectinesterase"/>
    <property type="match status" value="1"/>
</dbReference>
<dbReference type="Proteomes" id="UP001140206">
    <property type="component" value="Chromosome 4"/>
</dbReference>
<dbReference type="Gene3D" id="2.160.20.10">
    <property type="entry name" value="Single-stranded right-handed beta-helix, Pectin lyase-like"/>
    <property type="match status" value="1"/>
</dbReference>
<dbReference type="GO" id="GO:0030599">
    <property type="term" value="F:pectinesterase activity"/>
    <property type="evidence" value="ECO:0007669"/>
    <property type="project" value="UniProtKB-UniRule"/>
</dbReference>
<evidence type="ECO:0000259" key="8">
    <source>
        <dbReference type="SMART" id="SM00856"/>
    </source>
</evidence>
<gene>
    <name evidence="9" type="ORF">LUZ62_078662</name>
</gene>
<dbReference type="CDD" id="cd15798">
    <property type="entry name" value="PMEI-like_3"/>
    <property type="match status" value="1"/>
</dbReference>
<keyword evidence="5 7" id="KW-0063">Aspartyl esterase</keyword>
<dbReference type="GO" id="GO:0004857">
    <property type="term" value="F:enzyme inhibitor activity"/>
    <property type="evidence" value="ECO:0007669"/>
    <property type="project" value="InterPro"/>
</dbReference>
<evidence type="ECO:0000313" key="10">
    <source>
        <dbReference type="Proteomes" id="UP001140206"/>
    </source>
</evidence>
<dbReference type="EMBL" id="JAMFTS010000004">
    <property type="protein sequence ID" value="KAJ4768287.1"/>
    <property type="molecule type" value="Genomic_DNA"/>
</dbReference>
<dbReference type="InterPro" id="IPR033131">
    <property type="entry name" value="Pectinesterase_Asp_AS"/>
</dbReference>
<evidence type="ECO:0000256" key="6">
    <source>
        <dbReference type="PROSITE-ProRule" id="PRU10040"/>
    </source>
</evidence>
<accession>A0AAV8DPX4</accession>